<proteinExistence type="predicted"/>
<name>A0A6J7FTE4_9ZZZZ</name>
<evidence type="ECO:0000313" key="2">
    <source>
        <dbReference type="EMBL" id="CAB4895229.1"/>
    </source>
</evidence>
<gene>
    <name evidence="2" type="ORF">UFOPK3519_00536</name>
</gene>
<protein>
    <submittedName>
        <fullName evidence="2">Unannotated protein</fullName>
    </submittedName>
</protein>
<evidence type="ECO:0000256" key="1">
    <source>
        <dbReference type="SAM" id="MobiDB-lite"/>
    </source>
</evidence>
<sequence>MDAVRSIVGPMANTMTGVRVVIVDADTVAGWRRVTPSLAQLESAVSDLRRSAPGAIIVILGDPSLRWALSSEDKELLDDWINHQQVVLAPAGTIGGHVGFIAAASQKATFLGMSPVVITDRAVPNCPIARMRRVGERWLFDLDNASVTQVVASTASQHQRRRKPARTASETAIPSGKSEAGTGVPQDV</sequence>
<organism evidence="2">
    <name type="scientific">freshwater metagenome</name>
    <dbReference type="NCBI Taxonomy" id="449393"/>
    <lineage>
        <taxon>unclassified sequences</taxon>
        <taxon>metagenomes</taxon>
        <taxon>ecological metagenomes</taxon>
    </lineage>
</organism>
<dbReference type="EMBL" id="CAFBMG010000028">
    <property type="protein sequence ID" value="CAB4895229.1"/>
    <property type="molecule type" value="Genomic_DNA"/>
</dbReference>
<feature type="region of interest" description="Disordered" evidence="1">
    <location>
        <begin position="152"/>
        <end position="188"/>
    </location>
</feature>
<dbReference type="AlphaFoldDB" id="A0A6J7FTE4"/>
<reference evidence="2" key="1">
    <citation type="submission" date="2020-05" db="EMBL/GenBank/DDBJ databases">
        <authorList>
            <person name="Chiriac C."/>
            <person name="Salcher M."/>
            <person name="Ghai R."/>
            <person name="Kavagutti S V."/>
        </authorList>
    </citation>
    <scope>NUCLEOTIDE SEQUENCE</scope>
</reference>
<accession>A0A6J7FTE4</accession>